<keyword evidence="1 2" id="KW-0238">DNA-binding</keyword>
<evidence type="ECO:0000313" key="5">
    <source>
        <dbReference type="Proteomes" id="UP000272400"/>
    </source>
</evidence>
<dbReference type="InterPro" id="IPR009057">
    <property type="entry name" value="Homeodomain-like_sf"/>
</dbReference>
<comment type="caution">
    <text evidence="4">The sequence shown here is derived from an EMBL/GenBank/DDBJ whole genome shotgun (WGS) entry which is preliminary data.</text>
</comment>
<protein>
    <submittedName>
        <fullName evidence="4">TetR family transcriptional regulator</fullName>
    </submittedName>
</protein>
<dbReference type="PRINTS" id="PR00455">
    <property type="entry name" value="HTHTETR"/>
</dbReference>
<dbReference type="PROSITE" id="PS50977">
    <property type="entry name" value="HTH_TETR_2"/>
    <property type="match status" value="1"/>
</dbReference>
<sequence length="216" mass="23601">MEIPKYALNKRGRRSREEILDAASRMMSTRGYAATSLADLGRETGLPKSAIYHHFDSKAGLLAAVMERGARGFFDDLARGHAELPPGGTSRERLGWYLRRTGRVFTSREEFLRLFILLRLSEEAPEVARIVTEVRIEGLVHMHDMIKSAFAPDGADAAEAVADALSGFGVSSFDGAFIAVHTDPGRTTDAEMDLLTEAMAALGEARVAAFRARQSS</sequence>
<feature type="DNA-binding region" description="H-T-H motif" evidence="2">
    <location>
        <begin position="36"/>
        <end position="55"/>
    </location>
</feature>
<dbReference type="PANTHER" id="PTHR30055:SF209">
    <property type="entry name" value="POSSIBLE TRANSCRIPTIONAL REGULATORY PROTEIN (PROBABLY TETR-FAMILY)"/>
    <property type="match status" value="1"/>
</dbReference>
<organism evidence="4 5">
    <name type="scientific">Actinocorallia herbida</name>
    <dbReference type="NCBI Taxonomy" id="58109"/>
    <lineage>
        <taxon>Bacteria</taxon>
        <taxon>Bacillati</taxon>
        <taxon>Actinomycetota</taxon>
        <taxon>Actinomycetes</taxon>
        <taxon>Streptosporangiales</taxon>
        <taxon>Thermomonosporaceae</taxon>
        <taxon>Actinocorallia</taxon>
    </lineage>
</organism>
<dbReference type="GO" id="GO:0003700">
    <property type="term" value="F:DNA-binding transcription factor activity"/>
    <property type="evidence" value="ECO:0007669"/>
    <property type="project" value="TreeGrafter"/>
</dbReference>
<dbReference type="GO" id="GO:0000976">
    <property type="term" value="F:transcription cis-regulatory region binding"/>
    <property type="evidence" value="ECO:0007669"/>
    <property type="project" value="TreeGrafter"/>
</dbReference>
<feature type="domain" description="HTH tetR-type" evidence="3">
    <location>
        <begin position="13"/>
        <end position="73"/>
    </location>
</feature>
<evidence type="ECO:0000256" key="2">
    <source>
        <dbReference type="PROSITE-ProRule" id="PRU00335"/>
    </source>
</evidence>
<dbReference type="EMBL" id="RJKE01000001">
    <property type="protein sequence ID" value="ROO87406.1"/>
    <property type="molecule type" value="Genomic_DNA"/>
</dbReference>
<gene>
    <name evidence="4" type="ORF">EDD29_5013</name>
</gene>
<evidence type="ECO:0000313" key="4">
    <source>
        <dbReference type="EMBL" id="ROO87406.1"/>
    </source>
</evidence>
<accession>A0A3N1D1L7</accession>
<dbReference type="SUPFAM" id="SSF46689">
    <property type="entry name" value="Homeodomain-like"/>
    <property type="match status" value="1"/>
</dbReference>
<keyword evidence="5" id="KW-1185">Reference proteome</keyword>
<dbReference type="AlphaFoldDB" id="A0A3N1D1L7"/>
<dbReference type="InterPro" id="IPR050109">
    <property type="entry name" value="HTH-type_TetR-like_transc_reg"/>
</dbReference>
<dbReference type="RefSeq" id="WP_211359880.1">
    <property type="nucleotide sequence ID" value="NZ_RJKE01000001.1"/>
</dbReference>
<reference evidence="4 5" key="1">
    <citation type="submission" date="2018-11" db="EMBL/GenBank/DDBJ databases">
        <title>Sequencing the genomes of 1000 actinobacteria strains.</title>
        <authorList>
            <person name="Klenk H.-P."/>
        </authorList>
    </citation>
    <scope>NUCLEOTIDE SEQUENCE [LARGE SCALE GENOMIC DNA]</scope>
    <source>
        <strain evidence="4 5">DSM 44254</strain>
    </source>
</reference>
<evidence type="ECO:0000259" key="3">
    <source>
        <dbReference type="PROSITE" id="PS50977"/>
    </source>
</evidence>
<dbReference type="Pfam" id="PF00440">
    <property type="entry name" value="TetR_N"/>
    <property type="match status" value="1"/>
</dbReference>
<name>A0A3N1D1L7_9ACTN</name>
<dbReference type="Proteomes" id="UP000272400">
    <property type="component" value="Unassembled WGS sequence"/>
</dbReference>
<dbReference type="Gene3D" id="1.10.357.10">
    <property type="entry name" value="Tetracycline Repressor, domain 2"/>
    <property type="match status" value="1"/>
</dbReference>
<dbReference type="PANTHER" id="PTHR30055">
    <property type="entry name" value="HTH-TYPE TRANSCRIPTIONAL REGULATOR RUTR"/>
    <property type="match status" value="1"/>
</dbReference>
<proteinExistence type="predicted"/>
<dbReference type="InterPro" id="IPR001647">
    <property type="entry name" value="HTH_TetR"/>
</dbReference>
<evidence type="ECO:0000256" key="1">
    <source>
        <dbReference type="ARBA" id="ARBA00023125"/>
    </source>
</evidence>